<comment type="subcellular location">
    <subcellularLocation>
        <location evidence="1">Cytoplasm</location>
    </subcellularLocation>
</comment>
<keyword evidence="4 5" id="KW-0802">TPR repeat</keyword>
<keyword evidence="3" id="KW-0677">Repeat</keyword>
<keyword evidence="2" id="KW-0963">Cytoplasm</keyword>
<dbReference type="Pfam" id="PF00515">
    <property type="entry name" value="TPR_1"/>
    <property type="match status" value="1"/>
</dbReference>
<reference evidence="6" key="1">
    <citation type="journal article" date="2020" name="J. Eukaryot. Microbiol.">
        <title>De novo Sequencing, Assembly and Annotation of the Transcriptome for the Free-Living Testate Amoeba Arcella intermedia.</title>
        <authorList>
            <person name="Ribeiro G.M."/>
            <person name="Porfirio-Sousa A.L."/>
            <person name="Maurer-Alcala X.X."/>
            <person name="Katz L.A."/>
            <person name="Lahr D.J.G."/>
        </authorList>
    </citation>
    <scope>NUCLEOTIDE SEQUENCE</scope>
</reference>
<evidence type="ECO:0000256" key="5">
    <source>
        <dbReference type="PROSITE-ProRule" id="PRU00339"/>
    </source>
</evidence>
<evidence type="ECO:0000256" key="4">
    <source>
        <dbReference type="ARBA" id="ARBA00022803"/>
    </source>
</evidence>
<evidence type="ECO:0000256" key="3">
    <source>
        <dbReference type="ARBA" id="ARBA00022737"/>
    </source>
</evidence>
<dbReference type="Gene3D" id="1.25.40.10">
    <property type="entry name" value="Tetratricopeptide repeat domain"/>
    <property type="match status" value="1"/>
</dbReference>
<feature type="repeat" description="TPR" evidence="5">
    <location>
        <begin position="2"/>
        <end position="35"/>
    </location>
</feature>
<dbReference type="PROSITE" id="PS50005">
    <property type="entry name" value="TPR"/>
    <property type="match status" value="2"/>
</dbReference>
<dbReference type="EMBL" id="GIBP01009205">
    <property type="protein sequence ID" value="NDV38174.1"/>
    <property type="molecule type" value="Transcribed_RNA"/>
</dbReference>
<organism evidence="6">
    <name type="scientific">Arcella intermedia</name>
    <dbReference type="NCBI Taxonomy" id="1963864"/>
    <lineage>
        <taxon>Eukaryota</taxon>
        <taxon>Amoebozoa</taxon>
        <taxon>Tubulinea</taxon>
        <taxon>Elardia</taxon>
        <taxon>Arcellinida</taxon>
        <taxon>Sphaerothecina</taxon>
        <taxon>Arcellidae</taxon>
        <taxon>Arcella</taxon>
    </lineage>
</organism>
<protein>
    <submittedName>
        <fullName evidence="6">Uncharacterized protein</fullName>
    </submittedName>
</protein>
<evidence type="ECO:0000313" key="6">
    <source>
        <dbReference type="EMBL" id="NDV38174.1"/>
    </source>
</evidence>
<proteinExistence type="predicted"/>
<sequence length="162" mass="18453">MANQFKEKGNEQFRNKNWEKALEYFSQAIQLDGSNHIFYSNRSATYFQLKQYSKSLEDADTVVEMQPNWSKGYIRQGSALFALGVYTRAKKSFETGVGLDPSNQELVTGLARSQIALQITRLLPNGLLAQVPIFFDQNKRIDWERDLPFTASSPLTSPSVDF</sequence>
<dbReference type="GO" id="GO:0051879">
    <property type="term" value="F:Hsp90 protein binding"/>
    <property type="evidence" value="ECO:0007669"/>
    <property type="project" value="TreeGrafter"/>
</dbReference>
<dbReference type="Pfam" id="PF13181">
    <property type="entry name" value="TPR_8"/>
    <property type="match status" value="1"/>
</dbReference>
<evidence type="ECO:0000256" key="2">
    <source>
        <dbReference type="ARBA" id="ARBA00022490"/>
    </source>
</evidence>
<dbReference type="PANTHER" id="PTHR22904:SF523">
    <property type="entry name" value="STRESS-INDUCED-PHOSPHOPROTEIN 1"/>
    <property type="match status" value="1"/>
</dbReference>
<accession>A0A6B2LMD4</accession>
<feature type="repeat" description="TPR" evidence="5">
    <location>
        <begin position="70"/>
        <end position="103"/>
    </location>
</feature>
<dbReference type="GO" id="GO:0005737">
    <property type="term" value="C:cytoplasm"/>
    <property type="evidence" value="ECO:0007669"/>
    <property type="project" value="UniProtKB-SubCell"/>
</dbReference>
<dbReference type="InterPro" id="IPR019734">
    <property type="entry name" value="TPR_rpt"/>
</dbReference>
<dbReference type="SMART" id="SM00028">
    <property type="entry name" value="TPR"/>
    <property type="match status" value="3"/>
</dbReference>
<dbReference type="FunFam" id="1.25.40.10:FF:000020">
    <property type="entry name" value="Stress-induced phosphoprotein 1"/>
    <property type="match status" value="1"/>
</dbReference>
<dbReference type="PANTHER" id="PTHR22904">
    <property type="entry name" value="TPR REPEAT CONTAINING PROTEIN"/>
    <property type="match status" value="1"/>
</dbReference>
<dbReference type="SUPFAM" id="SSF48452">
    <property type="entry name" value="TPR-like"/>
    <property type="match status" value="1"/>
</dbReference>
<name>A0A6B2LMD4_9EUKA</name>
<dbReference type="InterPro" id="IPR011990">
    <property type="entry name" value="TPR-like_helical_dom_sf"/>
</dbReference>
<dbReference type="AlphaFoldDB" id="A0A6B2LMD4"/>
<evidence type="ECO:0000256" key="1">
    <source>
        <dbReference type="ARBA" id="ARBA00004496"/>
    </source>
</evidence>